<dbReference type="InterPro" id="IPR036641">
    <property type="entry name" value="HPT_dom_sf"/>
</dbReference>
<dbReference type="SMART" id="SM00073">
    <property type="entry name" value="HPT"/>
    <property type="match status" value="1"/>
</dbReference>
<dbReference type="InterPro" id="IPR010808">
    <property type="entry name" value="CheA_P2-bd"/>
</dbReference>
<keyword evidence="7 14" id="KW-0597">Phosphoprotein</keyword>
<evidence type="ECO:0000256" key="13">
    <source>
        <dbReference type="ARBA" id="ARBA00035100"/>
    </source>
</evidence>
<dbReference type="GO" id="GO:0005737">
    <property type="term" value="C:cytoplasm"/>
    <property type="evidence" value="ECO:0007669"/>
    <property type="project" value="UniProtKB-SubCell"/>
</dbReference>
<dbReference type="PRINTS" id="PR00344">
    <property type="entry name" value="BCTRLSENSOR"/>
</dbReference>
<dbReference type="InterPro" id="IPR051315">
    <property type="entry name" value="Bact_Chemotaxis_CheA"/>
</dbReference>
<evidence type="ECO:0000259" key="15">
    <source>
        <dbReference type="PROSITE" id="PS50109"/>
    </source>
</evidence>
<comment type="caution">
    <text evidence="18">The sequence shown here is derived from an EMBL/GenBank/DDBJ whole genome shotgun (WGS) entry which is preliminary data.</text>
</comment>
<dbReference type="Gene3D" id="2.30.30.40">
    <property type="entry name" value="SH3 Domains"/>
    <property type="match status" value="1"/>
</dbReference>
<evidence type="ECO:0000256" key="4">
    <source>
        <dbReference type="ARBA" id="ARBA00021495"/>
    </source>
</evidence>
<dbReference type="InterPro" id="IPR003594">
    <property type="entry name" value="HATPase_dom"/>
</dbReference>
<dbReference type="EC" id="2.7.13.3" evidence="3"/>
<dbReference type="Gene3D" id="3.30.70.1110">
    <property type="entry name" value="Histidine kinase CheA-like, P2 response regulator-binding domain"/>
    <property type="match status" value="1"/>
</dbReference>
<dbReference type="Pfam" id="PF01627">
    <property type="entry name" value="Hpt"/>
    <property type="match status" value="1"/>
</dbReference>
<dbReference type="SMART" id="SM01231">
    <property type="entry name" value="H-kinase_dim"/>
    <property type="match status" value="1"/>
</dbReference>
<dbReference type="CDD" id="cd16916">
    <property type="entry name" value="HATPase_CheA-like"/>
    <property type="match status" value="1"/>
</dbReference>
<accession>A0A5C8E7I6</accession>
<dbReference type="GO" id="GO:0006935">
    <property type="term" value="P:chemotaxis"/>
    <property type="evidence" value="ECO:0007669"/>
    <property type="project" value="UniProtKB-KW"/>
</dbReference>
<dbReference type="SMART" id="SM00260">
    <property type="entry name" value="CheW"/>
    <property type="match status" value="1"/>
</dbReference>
<dbReference type="InterPro" id="IPR036890">
    <property type="entry name" value="HATPase_C_sf"/>
</dbReference>
<dbReference type="PANTHER" id="PTHR43395">
    <property type="entry name" value="SENSOR HISTIDINE KINASE CHEA"/>
    <property type="match status" value="1"/>
</dbReference>
<dbReference type="InterPro" id="IPR037006">
    <property type="entry name" value="CheA-like_homodim_sf"/>
</dbReference>
<dbReference type="SUPFAM" id="SSF50341">
    <property type="entry name" value="CheW-like"/>
    <property type="match status" value="1"/>
</dbReference>
<dbReference type="Pfam" id="PF07194">
    <property type="entry name" value="P2"/>
    <property type="match status" value="1"/>
</dbReference>
<evidence type="ECO:0000259" key="17">
    <source>
        <dbReference type="PROSITE" id="PS50894"/>
    </source>
</evidence>
<dbReference type="Gene3D" id="1.20.120.160">
    <property type="entry name" value="HPT domain"/>
    <property type="match status" value="1"/>
</dbReference>
<feature type="domain" description="Histidine kinase" evidence="15">
    <location>
        <begin position="404"/>
        <end position="606"/>
    </location>
</feature>
<dbReference type="Pfam" id="PF02895">
    <property type="entry name" value="H-kinase_dim"/>
    <property type="match status" value="1"/>
</dbReference>
<dbReference type="CDD" id="cd00731">
    <property type="entry name" value="CheA_reg"/>
    <property type="match status" value="1"/>
</dbReference>
<evidence type="ECO:0000256" key="7">
    <source>
        <dbReference type="ARBA" id="ARBA00022553"/>
    </source>
</evidence>
<feature type="domain" description="CheW-like" evidence="16">
    <location>
        <begin position="608"/>
        <end position="743"/>
    </location>
</feature>
<keyword evidence="9" id="KW-0547">Nucleotide-binding</keyword>
<dbReference type="PANTHER" id="PTHR43395:SF10">
    <property type="entry name" value="CHEMOTAXIS PROTEIN CHEA"/>
    <property type="match status" value="1"/>
</dbReference>
<dbReference type="InterPro" id="IPR008207">
    <property type="entry name" value="Sig_transdc_His_kin_Hpt_dom"/>
</dbReference>
<dbReference type="SUPFAM" id="SSF55874">
    <property type="entry name" value="ATPase domain of HSP90 chaperone/DNA topoisomerase II/histidine kinase"/>
    <property type="match status" value="1"/>
</dbReference>
<dbReference type="SUPFAM" id="SSF47384">
    <property type="entry name" value="Homodimeric domain of signal transducing histidine kinase"/>
    <property type="match status" value="1"/>
</dbReference>
<evidence type="ECO:0000259" key="16">
    <source>
        <dbReference type="PROSITE" id="PS50851"/>
    </source>
</evidence>
<feature type="modified residue" description="Phosphohistidine" evidence="14">
    <location>
        <position position="48"/>
    </location>
</feature>
<keyword evidence="11" id="KW-0067">ATP-binding</keyword>
<keyword evidence="6" id="KW-0145">Chemotaxis</keyword>
<comment type="catalytic activity">
    <reaction evidence="1">
        <text>ATP + protein L-histidine = ADP + protein N-phospho-L-histidine.</text>
        <dbReference type="EC" id="2.7.13.3"/>
    </reaction>
</comment>
<evidence type="ECO:0000256" key="11">
    <source>
        <dbReference type="ARBA" id="ARBA00022840"/>
    </source>
</evidence>
<dbReference type="SUPFAM" id="SSF47226">
    <property type="entry name" value="Histidine-containing phosphotransfer domain, HPT domain"/>
    <property type="match status" value="1"/>
</dbReference>
<evidence type="ECO:0000256" key="2">
    <source>
        <dbReference type="ARBA" id="ARBA00004496"/>
    </source>
</evidence>
<dbReference type="AlphaFoldDB" id="A0A5C8E7I6"/>
<dbReference type="PROSITE" id="PS50109">
    <property type="entry name" value="HIS_KIN"/>
    <property type="match status" value="1"/>
</dbReference>
<dbReference type="InterPro" id="IPR037052">
    <property type="entry name" value="CheA-like_P2_sf"/>
</dbReference>
<dbReference type="PROSITE" id="PS50894">
    <property type="entry name" value="HPT"/>
    <property type="match status" value="1"/>
</dbReference>
<dbReference type="PROSITE" id="PS50851">
    <property type="entry name" value="CHEW"/>
    <property type="match status" value="1"/>
</dbReference>
<evidence type="ECO:0000256" key="3">
    <source>
        <dbReference type="ARBA" id="ARBA00012438"/>
    </source>
</evidence>
<dbReference type="FunFam" id="3.30.565.10:FF:000016">
    <property type="entry name" value="Chemotaxis protein CheA, putative"/>
    <property type="match status" value="1"/>
</dbReference>
<dbReference type="InterPro" id="IPR004105">
    <property type="entry name" value="CheA-like_dim"/>
</dbReference>
<dbReference type="InterPro" id="IPR002545">
    <property type="entry name" value="CheW-lke_dom"/>
</dbReference>
<protein>
    <recommendedName>
        <fullName evidence="4">Chemotaxis protein CheA</fullName>
        <ecNumber evidence="3">2.7.13.3</ecNumber>
    </recommendedName>
</protein>
<evidence type="ECO:0000256" key="8">
    <source>
        <dbReference type="ARBA" id="ARBA00022679"/>
    </source>
</evidence>
<gene>
    <name evidence="18" type="ORF">EPJ69_03260</name>
</gene>
<comment type="function">
    <text evidence="13">Involved in the transmission of sensory signals from the chemoreceptors to the flagellar motors. CheA is autophosphorylated; it can transfer its phosphate group to either CheB or CheY.</text>
</comment>
<dbReference type="InterPro" id="IPR036097">
    <property type="entry name" value="HisK_dim/P_sf"/>
</dbReference>
<dbReference type="Proteomes" id="UP000324707">
    <property type="component" value="Unassembled WGS sequence"/>
</dbReference>
<dbReference type="SUPFAM" id="SSF55052">
    <property type="entry name" value="CheY-binding domain of CheA"/>
    <property type="match status" value="1"/>
</dbReference>
<evidence type="ECO:0000313" key="19">
    <source>
        <dbReference type="Proteomes" id="UP000324707"/>
    </source>
</evidence>
<dbReference type="Pfam" id="PF02518">
    <property type="entry name" value="HATPase_c"/>
    <property type="match status" value="1"/>
</dbReference>
<dbReference type="InterPro" id="IPR035891">
    <property type="entry name" value="CheY-binding_CheA"/>
</dbReference>
<evidence type="ECO:0000256" key="9">
    <source>
        <dbReference type="ARBA" id="ARBA00022741"/>
    </source>
</evidence>
<dbReference type="Pfam" id="PF01584">
    <property type="entry name" value="CheW"/>
    <property type="match status" value="1"/>
</dbReference>
<name>A0A5C8E7I6_9SPIR</name>
<evidence type="ECO:0000256" key="5">
    <source>
        <dbReference type="ARBA" id="ARBA00022490"/>
    </source>
</evidence>
<keyword evidence="10" id="KW-0418">Kinase</keyword>
<proteinExistence type="predicted"/>
<dbReference type="RefSeq" id="WP_147736166.1">
    <property type="nucleotide sequence ID" value="NZ_SAXX01000008.1"/>
</dbReference>
<dbReference type="Gene3D" id="1.10.287.560">
    <property type="entry name" value="Histidine kinase CheA-like, homodimeric domain"/>
    <property type="match status" value="1"/>
</dbReference>
<sequence>MDDYIKSLLKDFFEEAFDMLDRLEQNILILDKDRNNTDAIQEIFRAVHTLKGSAGAVELFDTQKYAHRFEDLLDLIRNNQIKVDDKTIDILLKGIDILKELINGASEEKEYSGNIEEEIKNLENFKNLKLSGAISESINTKSDKNSISVSVGGKYDNLNFDNDILDSIREGIENGLKTKLVFVKFNAESPMKTVGGVQVYVELKDSGDIIASVPSLQNLEGDEFYQNVIYVIETAEEDESIIKNITLPEITEEIKIEEFILEEYEKFLIDKKDKALEKAQAQAKIEKDAKHERQSSFLRVESDRIDDMMNQVGELVTNKSSYEQYDDDLTSYIKIIEYGINDIRKYYKDSVIQILRKLEYYVNKKEIKDLRNSYLDGFNSKLIDMVKMEEDLKETLDKFRNSYQLLTRVTNDLQETVMKIRMLPIAQTFNRFPRLIRDLSRDLGKEVKLEMSGEETELDKSVIEVLVDPLIHIVRNAMDHGIEMPEEREKAGKPRVGTISLSASHNGNLIVIKISDDGKGMSPQKIFENAVKKGLVSADAKLTEKQMLEYIFAPGFSTATKVTNLSGRGVGMDVVKKSLDKINGTVGIETELGKGSTFFLRIPLTVAIIQALIVDAEKEYYAIPINSISETLKIGIEDIQNLEGTEVIKIREDVINVLSVKELFKLPTRYESHIKSYYAVILASEDKKVALLVNNLIGEQDIVIKTLKDKVTRVEGISGATILGDGTVSFILDIQTIVGLGTKRIIERGKIGKKSTSKNELRNFIDKLKNNQIPEANI</sequence>
<dbReference type="InterPro" id="IPR005467">
    <property type="entry name" value="His_kinase_dom"/>
</dbReference>
<dbReference type="GO" id="GO:0005524">
    <property type="term" value="F:ATP binding"/>
    <property type="evidence" value="ECO:0007669"/>
    <property type="project" value="UniProtKB-KW"/>
</dbReference>
<evidence type="ECO:0000256" key="6">
    <source>
        <dbReference type="ARBA" id="ARBA00022500"/>
    </source>
</evidence>
<keyword evidence="5" id="KW-0963">Cytoplasm</keyword>
<feature type="domain" description="HPt" evidence="17">
    <location>
        <begin position="1"/>
        <end position="105"/>
    </location>
</feature>
<dbReference type="EMBL" id="SAXX01000008">
    <property type="protein sequence ID" value="TXJ33979.1"/>
    <property type="molecule type" value="Genomic_DNA"/>
</dbReference>
<dbReference type="Gene3D" id="3.30.565.10">
    <property type="entry name" value="Histidine kinase-like ATPase, C-terminal domain"/>
    <property type="match status" value="1"/>
</dbReference>
<dbReference type="CDD" id="cd00088">
    <property type="entry name" value="HPT"/>
    <property type="match status" value="1"/>
</dbReference>
<evidence type="ECO:0000256" key="10">
    <source>
        <dbReference type="ARBA" id="ARBA00022777"/>
    </source>
</evidence>
<dbReference type="SMART" id="SM00387">
    <property type="entry name" value="HATPase_c"/>
    <property type="match status" value="1"/>
</dbReference>
<dbReference type="GO" id="GO:0000155">
    <property type="term" value="F:phosphorelay sensor kinase activity"/>
    <property type="evidence" value="ECO:0007669"/>
    <property type="project" value="InterPro"/>
</dbReference>
<evidence type="ECO:0000313" key="18">
    <source>
        <dbReference type="EMBL" id="TXJ33979.1"/>
    </source>
</evidence>
<comment type="subcellular location">
    <subcellularLocation>
        <location evidence="2">Cytoplasm</location>
    </subcellularLocation>
</comment>
<dbReference type="InterPro" id="IPR036061">
    <property type="entry name" value="CheW-like_dom_sf"/>
</dbReference>
<evidence type="ECO:0000256" key="14">
    <source>
        <dbReference type="PROSITE-ProRule" id="PRU00110"/>
    </source>
</evidence>
<organism evidence="18 19">
    <name type="scientific">Brachyspira aalborgi</name>
    <dbReference type="NCBI Taxonomy" id="29522"/>
    <lineage>
        <taxon>Bacteria</taxon>
        <taxon>Pseudomonadati</taxon>
        <taxon>Spirochaetota</taxon>
        <taxon>Spirochaetia</taxon>
        <taxon>Brachyspirales</taxon>
        <taxon>Brachyspiraceae</taxon>
        <taxon>Brachyspira</taxon>
    </lineage>
</organism>
<dbReference type="InterPro" id="IPR004358">
    <property type="entry name" value="Sig_transdc_His_kin-like_C"/>
</dbReference>
<keyword evidence="8" id="KW-0808">Transferase</keyword>
<reference evidence="18 19" key="1">
    <citation type="journal article" date="1992" name="Lakartidningen">
        <title>[Penicillin V and not amoxicillin is the first choice preparation in acute otitis].</title>
        <authorList>
            <person name="Kamme C."/>
            <person name="Lundgren K."/>
            <person name="Prellner K."/>
        </authorList>
    </citation>
    <scope>NUCLEOTIDE SEQUENCE [LARGE SCALE GENOMIC DNA]</scope>
    <source>
        <strain evidence="18 19">PC5538III-lc</strain>
    </source>
</reference>
<evidence type="ECO:0000256" key="1">
    <source>
        <dbReference type="ARBA" id="ARBA00000085"/>
    </source>
</evidence>
<evidence type="ECO:0000256" key="12">
    <source>
        <dbReference type="ARBA" id="ARBA00023012"/>
    </source>
</evidence>
<keyword evidence="12" id="KW-0902">Two-component regulatory system</keyword>